<keyword evidence="2" id="KW-0732">Signal</keyword>
<feature type="compositionally biased region" description="Basic and acidic residues" evidence="1">
    <location>
        <begin position="57"/>
        <end position="68"/>
    </location>
</feature>
<dbReference type="AlphaFoldDB" id="A0A7X3MI84"/>
<dbReference type="SMART" id="SM00909">
    <property type="entry name" value="Germane"/>
    <property type="match status" value="1"/>
</dbReference>
<protein>
    <recommendedName>
        <fullName evidence="3">GerMN domain-containing protein</fullName>
    </recommendedName>
</protein>
<proteinExistence type="predicted"/>
<dbReference type="InterPro" id="IPR019606">
    <property type="entry name" value="GerMN"/>
</dbReference>
<accession>A0A7X3MI84</accession>
<gene>
    <name evidence="4" type="ORF">GN277_16415</name>
</gene>
<feature type="compositionally biased region" description="Acidic residues" evidence="1">
    <location>
        <begin position="32"/>
        <end position="56"/>
    </location>
</feature>
<dbReference type="RefSeq" id="WP_159751952.1">
    <property type="nucleotide sequence ID" value="NZ_CASSPE010000132.1"/>
</dbReference>
<feature type="compositionally biased region" description="Polar residues" evidence="1">
    <location>
        <begin position="21"/>
        <end position="31"/>
    </location>
</feature>
<evidence type="ECO:0000313" key="5">
    <source>
        <dbReference type="Proteomes" id="UP000460412"/>
    </source>
</evidence>
<feature type="chain" id="PRO_5039026498" description="GerMN domain-containing protein" evidence="2">
    <location>
        <begin position="21"/>
        <end position="202"/>
    </location>
</feature>
<dbReference type="EMBL" id="WUQX01000001">
    <property type="protein sequence ID" value="MXP76908.1"/>
    <property type="molecule type" value="Genomic_DNA"/>
</dbReference>
<organism evidence="4 5">
    <name type="scientific">Sporofaciens musculi</name>
    <dbReference type="NCBI Taxonomy" id="2681861"/>
    <lineage>
        <taxon>Bacteria</taxon>
        <taxon>Bacillati</taxon>
        <taxon>Bacillota</taxon>
        <taxon>Clostridia</taxon>
        <taxon>Lachnospirales</taxon>
        <taxon>Lachnospiraceae</taxon>
        <taxon>Sporofaciens</taxon>
    </lineage>
</organism>
<feature type="region of interest" description="Disordered" evidence="1">
    <location>
        <begin position="21"/>
        <end position="81"/>
    </location>
</feature>
<feature type="domain" description="GerMN" evidence="3">
    <location>
        <begin position="105"/>
        <end position="191"/>
    </location>
</feature>
<evidence type="ECO:0000313" key="4">
    <source>
        <dbReference type="EMBL" id="MXP76908.1"/>
    </source>
</evidence>
<evidence type="ECO:0000256" key="1">
    <source>
        <dbReference type="SAM" id="MobiDB-lite"/>
    </source>
</evidence>
<evidence type="ECO:0000256" key="2">
    <source>
        <dbReference type="SAM" id="SignalP"/>
    </source>
</evidence>
<evidence type="ECO:0000259" key="3">
    <source>
        <dbReference type="SMART" id="SM00909"/>
    </source>
</evidence>
<keyword evidence="5" id="KW-1185">Reference proteome</keyword>
<name>A0A7X3MI84_9FIRM</name>
<dbReference type="Pfam" id="PF10646">
    <property type="entry name" value="Germane"/>
    <property type="match status" value="1"/>
</dbReference>
<dbReference type="Proteomes" id="UP000460412">
    <property type="component" value="Unassembled WGS sequence"/>
</dbReference>
<comment type="caution">
    <text evidence="4">The sequence shown here is derived from an EMBL/GenBank/DDBJ whole genome shotgun (WGS) entry which is preliminary data.</text>
</comment>
<reference evidence="4 5" key="1">
    <citation type="submission" date="2019-12" db="EMBL/GenBank/DDBJ databases">
        <title>Sporaefaciens musculi gen. nov., sp. nov., a novel bacterium isolated from the caecum of an obese mouse.</title>
        <authorList>
            <person name="Rasmussen T.S."/>
            <person name="Streidl T."/>
            <person name="Hitch T.C.A."/>
            <person name="Wortmann E."/>
            <person name="Deptula P."/>
            <person name="Hansen M."/>
            <person name="Nielsen D.S."/>
            <person name="Clavel T."/>
            <person name="Vogensen F.K."/>
        </authorList>
    </citation>
    <scope>NUCLEOTIDE SEQUENCE [LARGE SCALE GENOMIC DNA]</scope>
    <source>
        <strain evidence="4 5">WCA-9-b2</strain>
    </source>
</reference>
<sequence length="202" mass="22160">MKKRILIMILAGLFCLTACEQSQDNPPTEPVSQDEQEKPEDDNMNEDEEDDQDGEPQEEKPDKDREENQGTDQNTEGTTKITIYSCNEDATAFATSEVELDSLTPQAVLDALFVQGAVSADVKINSLEKSTVDGEDTILIDFNSAFASYVSSMGSAGEYYAVGSVCNTFLDAYFCDQIKITVDGATLETGHMEYSGYFGKFS</sequence>
<feature type="compositionally biased region" description="Polar residues" evidence="1">
    <location>
        <begin position="70"/>
        <end position="81"/>
    </location>
</feature>
<feature type="signal peptide" evidence="2">
    <location>
        <begin position="1"/>
        <end position="20"/>
    </location>
</feature>